<sequence>MVAPLAPKIRSPDLGKWRQISHAPFQGDLEDCFQSTSLHLSFTEFEIPVDIGQRGSIDKDTQGCVVETVISVFDRGKWVADLDVLLLYEPTLAGHAFVKRLEETEPGCKRFPQHHIIRERLTSIDNWEELMNVPEDIGQEHIGVVRASDNWLARVATACVAVQKGFRTFILPSSGVCWACCSRTYRWSKTQGKDDSSVHRQNQRPISLNDDGESEIGKLGMPDSYSLTENSREGAFEILELDFDSDSSDDTVITIKEAYEVFEALPQGSFAKERRNQF</sequence>
<dbReference type="EMBL" id="LKCW01000013">
    <property type="protein sequence ID" value="KPM44962.1"/>
    <property type="molecule type" value="Genomic_DNA"/>
</dbReference>
<protein>
    <submittedName>
        <fullName evidence="2">Uncharacterized protein</fullName>
    </submittedName>
</protein>
<evidence type="ECO:0000313" key="2">
    <source>
        <dbReference type="EMBL" id="KPM44962.1"/>
    </source>
</evidence>
<evidence type="ECO:0000313" key="3">
    <source>
        <dbReference type="Proteomes" id="UP000050424"/>
    </source>
</evidence>
<gene>
    <name evidence="2" type="ORF">AK830_g1627</name>
</gene>
<proteinExistence type="predicted"/>
<accession>A0A0P7BWP7</accession>
<name>A0A0P7BWP7_9HYPO</name>
<dbReference type="AlphaFoldDB" id="A0A0P7BWP7"/>
<comment type="caution">
    <text evidence="2">The sequence shown here is derived from an EMBL/GenBank/DDBJ whole genome shotgun (WGS) entry which is preliminary data.</text>
</comment>
<organism evidence="2 3">
    <name type="scientific">Neonectria ditissima</name>
    <dbReference type="NCBI Taxonomy" id="78410"/>
    <lineage>
        <taxon>Eukaryota</taxon>
        <taxon>Fungi</taxon>
        <taxon>Dikarya</taxon>
        <taxon>Ascomycota</taxon>
        <taxon>Pezizomycotina</taxon>
        <taxon>Sordariomycetes</taxon>
        <taxon>Hypocreomycetidae</taxon>
        <taxon>Hypocreales</taxon>
        <taxon>Nectriaceae</taxon>
        <taxon>Neonectria</taxon>
    </lineage>
</organism>
<reference evidence="2 3" key="1">
    <citation type="submission" date="2015-09" db="EMBL/GenBank/DDBJ databases">
        <title>Draft genome of a European isolate of the apple canker pathogen Neonectria ditissima.</title>
        <authorList>
            <person name="Gomez-Cortecero A."/>
            <person name="Harrison R.J."/>
            <person name="Armitage A.D."/>
        </authorList>
    </citation>
    <scope>NUCLEOTIDE SEQUENCE [LARGE SCALE GENOMIC DNA]</scope>
    <source>
        <strain evidence="2 3">R09/05</strain>
    </source>
</reference>
<evidence type="ECO:0000256" key="1">
    <source>
        <dbReference type="SAM" id="MobiDB-lite"/>
    </source>
</evidence>
<dbReference type="Proteomes" id="UP000050424">
    <property type="component" value="Unassembled WGS sequence"/>
</dbReference>
<keyword evidence="3" id="KW-1185">Reference proteome</keyword>
<dbReference type="OrthoDB" id="5354164at2759"/>
<feature type="region of interest" description="Disordered" evidence="1">
    <location>
        <begin position="190"/>
        <end position="215"/>
    </location>
</feature>